<keyword evidence="1" id="KW-0732">Signal</keyword>
<organism evidence="2 3">
    <name type="scientific">Dokdonella ginsengisoli</name>
    <dbReference type="NCBI Taxonomy" id="363846"/>
    <lineage>
        <taxon>Bacteria</taxon>
        <taxon>Pseudomonadati</taxon>
        <taxon>Pseudomonadota</taxon>
        <taxon>Gammaproteobacteria</taxon>
        <taxon>Lysobacterales</taxon>
        <taxon>Rhodanobacteraceae</taxon>
        <taxon>Dokdonella</taxon>
    </lineage>
</organism>
<keyword evidence="3" id="KW-1185">Reference proteome</keyword>
<dbReference type="RefSeq" id="WP_380019572.1">
    <property type="nucleotide sequence ID" value="NZ_JBHSHD010000005.1"/>
</dbReference>
<accession>A0ABV9QSN4</accession>
<sequence length="156" mass="15626">MKSSLAVLAAAVALGFAVSVPQRASAEEADLGCKLRFSLTGWSLIYKHAEGHGVVTCANGKSMRVKIESKGGGLTAGKSHIDNGTGKFTDVHKIEDVLGTYAKGDASAGAIKAGTAQVLTKGTVSLALAGAGEGIELGVSVGAFTLSKAGNGHKSK</sequence>
<name>A0ABV9QSN4_9GAMM</name>
<protein>
    <submittedName>
        <fullName evidence="2">Uncharacterized protein</fullName>
    </submittedName>
</protein>
<dbReference type="Proteomes" id="UP001595886">
    <property type="component" value="Unassembled WGS sequence"/>
</dbReference>
<proteinExistence type="predicted"/>
<evidence type="ECO:0000313" key="2">
    <source>
        <dbReference type="EMBL" id="MFC4819778.1"/>
    </source>
</evidence>
<gene>
    <name evidence="2" type="ORF">ACFO6Q_05560</name>
</gene>
<evidence type="ECO:0000256" key="1">
    <source>
        <dbReference type="SAM" id="SignalP"/>
    </source>
</evidence>
<evidence type="ECO:0000313" key="3">
    <source>
        <dbReference type="Proteomes" id="UP001595886"/>
    </source>
</evidence>
<reference evidence="3" key="1">
    <citation type="journal article" date="2019" name="Int. J. Syst. Evol. Microbiol.">
        <title>The Global Catalogue of Microorganisms (GCM) 10K type strain sequencing project: providing services to taxonomists for standard genome sequencing and annotation.</title>
        <authorList>
            <consortium name="The Broad Institute Genomics Platform"/>
            <consortium name="The Broad Institute Genome Sequencing Center for Infectious Disease"/>
            <person name="Wu L."/>
            <person name="Ma J."/>
        </authorList>
    </citation>
    <scope>NUCLEOTIDE SEQUENCE [LARGE SCALE GENOMIC DNA]</scope>
    <source>
        <strain evidence="3">CCUG 30340</strain>
    </source>
</reference>
<feature type="signal peptide" evidence="1">
    <location>
        <begin position="1"/>
        <end position="26"/>
    </location>
</feature>
<comment type="caution">
    <text evidence="2">The sequence shown here is derived from an EMBL/GenBank/DDBJ whole genome shotgun (WGS) entry which is preliminary data.</text>
</comment>
<dbReference type="EMBL" id="JBHSHD010000005">
    <property type="protein sequence ID" value="MFC4819778.1"/>
    <property type="molecule type" value="Genomic_DNA"/>
</dbReference>
<feature type="chain" id="PRO_5045102474" evidence="1">
    <location>
        <begin position="27"/>
        <end position="156"/>
    </location>
</feature>